<dbReference type="AlphaFoldDB" id="A0A1F6GTM1"/>
<dbReference type="PANTHER" id="PTHR12558:SF13">
    <property type="entry name" value="CELL DIVISION CYCLE PROTEIN 27 HOMOLOG"/>
    <property type="match status" value="1"/>
</dbReference>
<sequence>MLKGLLKSSEDKIKEKVEEHLAEGLKLLGDKFYNRAMMAFDKAMELNPEEVYPRIKKELDEAAATGQLEAALSLGMNLIKSNNQDFELANKLGNYARELKNYTQAESLYKLALKVKKDYMPAFYNLAASMARVEKYDDAVQSSLSSFDAIDDFIYPDYQGEDKLIERMTQQITESIDSVRTARLQELTMAQEKKTAQGMVVEASDLGLQIRQLKDLPKSAQPADLIDEFKKQIELDPDHSKNHFYNLSIYALMTGKLVDAEEALNRISISDFEYYDLLKAILIAKKGDLDSAINLISKNLGENEYNRLLNVNLGLLYRRQGKKFLAAKYLIKTAALLEKSGGIYSMRELVRLAHESYDAGSFKKALNFYQIASSEIPEPKLWERLGTLYIEMKKYDDAIKTFRQLQTYEPDSPVAIEKLKEIHDYYAEKGKQLLEERKFKPASDYFHKALGVLRLPETVKTAAIVYGQLKQSDKEEELLDEYAALVKAAKDKETEVERQKLIAEGKAWMAKKNYPKAIAAYESALRMKVDKNVFLQLAALYKGLKKMEDLHSLLGRWEKMVEYEEKMKQYEKEKVRQQNA</sequence>
<reference evidence="3 4" key="1">
    <citation type="journal article" date="2016" name="Nat. Commun.">
        <title>Thousands of microbial genomes shed light on interconnected biogeochemical processes in an aquifer system.</title>
        <authorList>
            <person name="Anantharaman K."/>
            <person name="Brown C.T."/>
            <person name="Hug L.A."/>
            <person name="Sharon I."/>
            <person name="Castelle C.J."/>
            <person name="Probst A.J."/>
            <person name="Thomas B.C."/>
            <person name="Singh A."/>
            <person name="Wilkins M.J."/>
            <person name="Karaoz U."/>
            <person name="Brodie E.L."/>
            <person name="Williams K.H."/>
            <person name="Hubbard S.S."/>
            <person name="Banfield J.F."/>
        </authorList>
    </citation>
    <scope>NUCLEOTIDE SEQUENCE [LARGE SCALE GENOMIC DNA]</scope>
</reference>
<feature type="repeat" description="TPR" evidence="1">
    <location>
        <begin position="379"/>
        <end position="412"/>
    </location>
</feature>
<dbReference type="PANTHER" id="PTHR12558">
    <property type="entry name" value="CELL DIVISION CYCLE 16,23,27"/>
    <property type="match status" value="1"/>
</dbReference>
<keyword evidence="2" id="KW-0175">Coiled coil</keyword>
<dbReference type="Proteomes" id="UP000177583">
    <property type="component" value="Unassembled WGS sequence"/>
</dbReference>
<evidence type="ECO:0000256" key="2">
    <source>
        <dbReference type="SAM" id="Coils"/>
    </source>
</evidence>
<evidence type="ECO:0000313" key="3">
    <source>
        <dbReference type="EMBL" id="OGH01497.1"/>
    </source>
</evidence>
<proteinExistence type="predicted"/>
<feature type="coiled-coil region" evidence="2">
    <location>
        <begin position="472"/>
        <end position="499"/>
    </location>
</feature>
<evidence type="ECO:0000313" key="4">
    <source>
        <dbReference type="Proteomes" id="UP000177583"/>
    </source>
</evidence>
<dbReference type="EMBL" id="MFNF01000034">
    <property type="protein sequence ID" value="OGH01497.1"/>
    <property type="molecule type" value="Genomic_DNA"/>
</dbReference>
<dbReference type="InterPro" id="IPR011990">
    <property type="entry name" value="TPR-like_helical_dom_sf"/>
</dbReference>
<name>A0A1F6GTM1_9PROT</name>
<comment type="caution">
    <text evidence="3">The sequence shown here is derived from an EMBL/GenBank/DDBJ whole genome shotgun (WGS) entry which is preliminary data.</text>
</comment>
<dbReference type="Pfam" id="PF13181">
    <property type="entry name" value="TPR_8"/>
    <property type="match status" value="1"/>
</dbReference>
<organism evidence="3 4">
    <name type="scientific">Candidatus Lambdaproteobacteria bacterium RIFOXYD2_FULL_56_26</name>
    <dbReference type="NCBI Taxonomy" id="1817773"/>
    <lineage>
        <taxon>Bacteria</taxon>
        <taxon>Pseudomonadati</taxon>
        <taxon>Pseudomonadota</taxon>
        <taxon>Candidatus Lambdaproteobacteria</taxon>
    </lineage>
</organism>
<dbReference type="SMART" id="SM00028">
    <property type="entry name" value="TPR"/>
    <property type="match status" value="6"/>
</dbReference>
<evidence type="ECO:0008006" key="5">
    <source>
        <dbReference type="Google" id="ProtNLM"/>
    </source>
</evidence>
<accession>A0A1F6GTM1</accession>
<dbReference type="SUPFAM" id="SSF48452">
    <property type="entry name" value="TPR-like"/>
    <property type="match status" value="3"/>
</dbReference>
<dbReference type="PROSITE" id="PS50005">
    <property type="entry name" value="TPR"/>
    <property type="match status" value="2"/>
</dbReference>
<keyword evidence="1" id="KW-0802">TPR repeat</keyword>
<protein>
    <recommendedName>
        <fullName evidence="5">Tetratricopeptide repeat protein</fullName>
    </recommendedName>
</protein>
<dbReference type="InterPro" id="IPR019734">
    <property type="entry name" value="TPR_rpt"/>
</dbReference>
<evidence type="ECO:0000256" key="1">
    <source>
        <dbReference type="PROSITE-ProRule" id="PRU00339"/>
    </source>
</evidence>
<feature type="repeat" description="TPR" evidence="1">
    <location>
        <begin position="17"/>
        <end position="50"/>
    </location>
</feature>
<gene>
    <name evidence="3" type="ORF">A2557_04565</name>
</gene>
<dbReference type="Gene3D" id="1.25.40.10">
    <property type="entry name" value="Tetratricopeptide repeat domain"/>
    <property type="match status" value="4"/>
</dbReference>